<evidence type="ECO:0000313" key="3">
    <source>
        <dbReference type="Proteomes" id="UP000198636"/>
    </source>
</evidence>
<sequence>MLNLTSEQIADGLQLHTVNEDKFKTNLINIYFKRPLIPEEVTYNALLPMVLQRGTKHHKTSQELAKKLDYLYGSSLNGDVGKKGERQIILFSLNTVGLKYIDDKNLLEDCMKLMNEILFDTLIEGEGFKEEYVAQEKLNLESRIKGRLNDKNRYAYDRCIEEMCRNEKFHLYEYGILEDIPQINGKNLLNHYRNIIETSPIDIVVVGSLQHQQVKEYITNSLKFNQKEIIKIEDDSFISHERPIHEVDEKMEINQGKLSLGYRTNLSYQDPLYPALMVYSSILGGGPHSKLFLKVREERSLCYYIYSKLEKFKSLMMISSGIEVDKANETKTVVQQQIDEMKDGKITDHEMTNGKKALITAIEALGDSAGAMAEYTYSQIVGNHFINPDELIEKINSVRIEDVVMVAKKVQLDTVYFLKGLAEEGGNI</sequence>
<dbReference type="STRING" id="1120976.SAMN03080606_00407"/>
<dbReference type="SUPFAM" id="SSF63411">
    <property type="entry name" value="LuxS/MPP-like metallohydrolase"/>
    <property type="match status" value="2"/>
</dbReference>
<reference evidence="2 3" key="1">
    <citation type="submission" date="2016-10" db="EMBL/GenBank/DDBJ databases">
        <authorList>
            <person name="de Groot N.N."/>
        </authorList>
    </citation>
    <scope>NUCLEOTIDE SEQUENCE [LARGE SCALE GENOMIC DNA]</scope>
    <source>
        <strain evidence="2 3">DSM 18978</strain>
    </source>
</reference>
<protein>
    <submittedName>
        <fullName evidence="2">Predicted Zn-dependent peptidase</fullName>
    </submittedName>
</protein>
<dbReference type="AlphaFoldDB" id="A0A1G5BG52"/>
<dbReference type="Pfam" id="PF05193">
    <property type="entry name" value="Peptidase_M16_C"/>
    <property type="match status" value="1"/>
</dbReference>
<dbReference type="InterPro" id="IPR007863">
    <property type="entry name" value="Peptidase_M16_C"/>
</dbReference>
<accession>A0A1G5BG52</accession>
<dbReference type="GO" id="GO:0046872">
    <property type="term" value="F:metal ion binding"/>
    <property type="evidence" value="ECO:0007669"/>
    <property type="project" value="InterPro"/>
</dbReference>
<dbReference type="RefSeq" id="WP_091539394.1">
    <property type="nucleotide sequence ID" value="NZ_FMUS01000002.1"/>
</dbReference>
<dbReference type="EMBL" id="FMUS01000002">
    <property type="protein sequence ID" value="SCX89129.1"/>
    <property type="molecule type" value="Genomic_DNA"/>
</dbReference>
<name>A0A1G5BG52_9FIRM</name>
<evidence type="ECO:0000313" key="2">
    <source>
        <dbReference type="EMBL" id="SCX89129.1"/>
    </source>
</evidence>
<dbReference type="PANTHER" id="PTHR11851:SF186">
    <property type="entry name" value="INACTIVE METALLOPROTEASE YMFF-RELATED"/>
    <property type="match status" value="1"/>
</dbReference>
<dbReference type="NCBIfam" id="NF047422">
    <property type="entry name" value="YfmF_fam"/>
    <property type="match status" value="1"/>
</dbReference>
<keyword evidence="3" id="KW-1185">Reference proteome</keyword>
<feature type="domain" description="Peptidase M16 C-terminal" evidence="1">
    <location>
        <begin position="183"/>
        <end position="358"/>
    </location>
</feature>
<proteinExistence type="predicted"/>
<dbReference type="PANTHER" id="PTHR11851">
    <property type="entry name" value="METALLOPROTEASE"/>
    <property type="match status" value="1"/>
</dbReference>
<organism evidence="2 3">
    <name type="scientific">Alkaliphilus peptidifermentans DSM 18978</name>
    <dbReference type="NCBI Taxonomy" id="1120976"/>
    <lineage>
        <taxon>Bacteria</taxon>
        <taxon>Bacillati</taxon>
        <taxon>Bacillota</taxon>
        <taxon>Clostridia</taxon>
        <taxon>Peptostreptococcales</taxon>
        <taxon>Natronincolaceae</taxon>
        <taxon>Alkaliphilus</taxon>
    </lineage>
</organism>
<evidence type="ECO:0000259" key="1">
    <source>
        <dbReference type="Pfam" id="PF05193"/>
    </source>
</evidence>
<dbReference type="InterPro" id="IPR050361">
    <property type="entry name" value="MPP/UQCRC_Complex"/>
</dbReference>
<dbReference type="Proteomes" id="UP000198636">
    <property type="component" value="Unassembled WGS sequence"/>
</dbReference>
<dbReference type="InterPro" id="IPR011249">
    <property type="entry name" value="Metalloenz_LuxS/M16"/>
</dbReference>
<gene>
    <name evidence="2" type="ORF">SAMN03080606_00407</name>
</gene>
<dbReference type="Gene3D" id="3.30.830.10">
    <property type="entry name" value="Metalloenzyme, LuxS/M16 peptidase-like"/>
    <property type="match status" value="2"/>
</dbReference>
<dbReference type="OrthoDB" id="9762085at2"/>